<evidence type="ECO:0000313" key="2">
    <source>
        <dbReference type="Proteomes" id="UP000499080"/>
    </source>
</evidence>
<dbReference type="Proteomes" id="UP000499080">
    <property type="component" value="Unassembled WGS sequence"/>
</dbReference>
<sequence>MPPVPDAIAEPVEWTWNEAFTLKRTGEEVIMGPYLVRFEPMLIVIATRRSPDHVTASALGCAHTMINLTLLEPNWRFSAPSKFAKTRKGAKLCAHNRKAANLQCSQ</sequence>
<keyword evidence="2" id="KW-1185">Reference proteome</keyword>
<dbReference type="AlphaFoldDB" id="A0A4Y2JY08"/>
<evidence type="ECO:0000313" key="1">
    <source>
        <dbReference type="EMBL" id="GBM94904.1"/>
    </source>
</evidence>
<comment type="caution">
    <text evidence="1">The sequence shown here is derived from an EMBL/GenBank/DDBJ whole genome shotgun (WGS) entry which is preliminary data.</text>
</comment>
<name>A0A4Y2JY08_ARAVE</name>
<proteinExistence type="predicted"/>
<accession>A0A4Y2JY08</accession>
<dbReference type="EMBL" id="BGPR01004009">
    <property type="protein sequence ID" value="GBM94904.1"/>
    <property type="molecule type" value="Genomic_DNA"/>
</dbReference>
<protein>
    <submittedName>
        <fullName evidence="1">Uncharacterized protein</fullName>
    </submittedName>
</protein>
<gene>
    <name evidence="1" type="ORF">AVEN_89822_1</name>
</gene>
<reference evidence="1 2" key="1">
    <citation type="journal article" date="2019" name="Sci. Rep.">
        <title>Orb-weaving spider Araneus ventricosus genome elucidates the spidroin gene catalogue.</title>
        <authorList>
            <person name="Kono N."/>
            <person name="Nakamura H."/>
            <person name="Ohtoshi R."/>
            <person name="Moran D.A.P."/>
            <person name="Shinohara A."/>
            <person name="Yoshida Y."/>
            <person name="Fujiwara M."/>
            <person name="Mori M."/>
            <person name="Tomita M."/>
            <person name="Arakawa K."/>
        </authorList>
    </citation>
    <scope>NUCLEOTIDE SEQUENCE [LARGE SCALE GENOMIC DNA]</scope>
</reference>
<organism evidence="1 2">
    <name type="scientific">Araneus ventricosus</name>
    <name type="common">Orbweaver spider</name>
    <name type="synonym">Epeira ventricosa</name>
    <dbReference type="NCBI Taxonomy" id="182803"/>
    <lineage>
        <taxon>Eukaryota</taxon>
        <taxon>Metazoa</taxon>
        <taxon>Ecdysozoa</taxon>
        <taxon>Arthropoda</taxon>
        <taxon>Chelicerata</taxon>
        <taxon>Arachnida</taxon>
        <taxon>Araneae</taxon>
        <taxon>Araneomorphae</taxon>
        <taxon>Entelegynae</taxon>
        <taxon>Araneoidea</taxon>
        <taxon>Araneidae</taxon>
        <taxon>Araneus</taxon>
    </lineage>
</organism>